<sequence length="332" mass="36141">MIRDTVPDLPVPTEADLALRALPRSVSAHDSHMAQVAGMNLIETGGAAPSAALALPLTVGAWNLERCLFPEGAAQKMADCDLLLLSEMDHGMARTGQRNTTRDIAGGLGMAYAYAVEFLEMGLGSPIEHAFCEDDHNALGYHGNALMAKTDLRDHFALRLWGERQWFSDAEQPRLGERIAVGATVDTEAGPLLAISTHLESACGPEHREMQIRGLIAALDAAFPGLPVLIGGDLNTGNHNDGDWRAERLFDAAREAGFTVHGGPEDQPTTRPSLITRWPERQMKLDWFLARNMRLEETEIRSSLDATGRPLSDHDAIVTRITDLTVPQTPET</sequence>
<name>Q0FNS6_SALBH</name>
<dbReference type="SUPFAM" id="SSF56219">
    <property type="entry name" value="DNase I-like"/>
    <property type="match status" value="1"/>
</dbReference>
<evidence type="ECO:0000313" key="2">
    <source>
        <dbReference type="EMBL" id="EAU45829.1"/>
    </source>
</evidence>
<keyword evidence="3" id="KW-1185">Reference proteome</keyword>
<dbReference type="Pfam" id="PF03372">
    <property type="entry name" value="Exo_endo_phos"/>
    <property type="match status" value="1"/>
</dbReference>
<dbReference type="InterPro" id="IPR005135">
    <property type="entry name" value="Endo/exonuclease/phosphatase"/>
</dbReference>
<organism evidence="2 3">
    <name type="scientific">Salipiger bermudensis (strain DSM 26914 / JCM 13377 / KCTC 12554 / HTCC2601)</name>
    <name type="common">Pelagibaca bermudensis</name>
    <dbReference type="NCBI Taxonomy" id="314265"/>
    <lineage>
        <taxon>Bacteria</taxon>
        <taxon>Pseudomonadati</taxon>
        <taxon>Pseudomonadota</taxon>
        <taxon>Alphaproteobacteria</taxon>
        <taxon>Rhodobacterales</taxon>
        <taxon>Roseobacteraceae</taxon>
        <taxon>Salipiger</taxon>
    </lineage>
</organism>
<dbReference type="STRING" id="314265.R2601_20516"/>
<reference evidence="2 3" key="1">
    <citation type="journal article" date="2010" name="J. Bacteriol.">
        <title>Genome sequences of Pelagibaca bermudensis HTCC2601T and Maritimibacter alkaliphilus HTCC2654T, the type strains of two marine Roseobacter genera.</title>
        <authorList>
            <person name="Thrash J.C."/>
            <person name="Cho J.C."/>
            <person name="Ferriera S."/>
            <person name="Johnson J."/>
            <person name="Vergin K.L."/>
            <person name="Giovannoni S.J."/>
        </authorList>
    </citation>
    <scope>NUCLEOTIDE SEQUENCE [LARGE SCALE GENOMIC DNA]</scope>
    <source>
        <strain evidence="3">DSM 26914 / JCM 13377 / KCTC 12554 / HTCC2601</strain>
    </source>
</reference>
<evidence type="ECO:0000313" key="3">
    <source>
        <dbReference type="Proteomes" id="UP000006230"/>
    </source>
</evidence>
<gene>
    <name evidence="2" type="ORF">R2601_20516</name>
</gene>
<dbReference type="Proteomes" id="UP000006230">
    <property type="component" value="Unassembled WGS sequence"/>
</dbReference>
<evidence type="ECO:0000259" key="1">
    <source>
        <dbReference type="Pfam" id="PF03372"/>
    </source>
</evidence>
<dbReference type="HOGENOM" id="CLU_806105_0_0_5"/>
<dbReference type="OrthoDB" id="8047712at2"/>
<feature type="domain" description="Endonuclease/exonuclease/phosphatase" evidence="1">
    <location>
        <begin position="62"/>
        <end position="314"/>
    </location>
</feature>
<dbReference type="eggNOG" id="COG3568">
    <property type="taxonomic scope" value="Bacteria"/>
</dbReference>
<comment type="caution">
    <text evidence="2">The sequence shown here is derived from an EMBL/GenBank/DDBJ whole genome shotgun (WGS) entry which is preliminary data.</text>
</comment>
<dbReference type="Gene3D" id="3.60.10.10">
    <property type="entry name" value="Endonuclease/exonuclease/phosphatase"/>
    <property type="match status" value="1"/>
</dbReference>
<accession>Q0FNS6</accession>
<dbReference type="EMBL" id="AATQ01000021">
    <property type="protein sequence ID" value="EAU45829.1"/>
    <property type="molecule type" value="Genomic_DNA"/>
</dbReference>
<dbReference type="AlphaFoldDB" id="Q0FNS6"/>
<dbReference type="InterPro" id="IPR036691">
    <property type="entry name" value="Endo/exonu/phosph_ase_sf"/>
</dbReference>
<proteinExistence type="predicted"/>
<dbReference type="RefSeq" id="WP_007798946.1">
    <property type="nucleotide sequence ID" value="NZ_DS022276.1"/>
</dbReference>
<protein>
    <recommendedName>
        <fullName evidence="1">Endonuclease/exonuclease/phosphatase domain-containing protein</fullName>
    </recommendedName>
</protein>
<dbReference type="GO" id="GO:0003824">
    <property type="term" value="F:catalytic activity"/>
    <property type="evidence" value="ECO:0007669"/>
    <property type="project" value="InterPro"/>
</dbReference>